<reference evidence="1" key="1">
    <citation type="submission" date="2023-04" db="EMBL/GenBank/DDBJ databases">
        <title>A chromosome-level genome assembly of the parasitoid wasp Eretmocerus hayati.</title>
        <authorList>
            <person name="Zhong Y."/>
            <person name="Liu S."/>
            <person name="Liu Y."/>
        </authorList>
    </citation>
    <scope>NUCLEOTIDE SEQUENCE</scope>
    <source>
        <strain evidence="1">ZJU_SS_LIU_2023</strain>
    </source>
</reference>
<accession>A0ACC2PXJ8</accession>
<sequence>YDQFSEWKDICILLYRMEQCSDNIRFFVEGVASEISRANDASTNMINLYEAGPSHSNFPGRAHQQWEELCQMVKRLLSYEGELSNLIVLLKRLSVEPLRQSFETDNCPMNSNHAQGESPSFSPARAVQIEIAAFRKKFPNFFLAALGSKEHSPFNPKLWSC</sequence>
<name>A0ACC2PXJ8_9HYME</name>
<organism evidence="1 2">
    <name type="scientific">Eretmocerus hayati</name>
    <dbReference type="NCBI Taxonomy" id="131215"/>
    <lineage>
        <taxon>Eukaryota</taxon>
        <taxon>Metazoa</taxon>
        <taxon>Ecdysozoa</taxon>
        <taxon>Arthropoda</taxon>
        <taxon>Hexapoda</taxon>
        <taxon>Insecta</taxon>
        <taxon>Pterygota</taxon>
        <taxon>Neoptera</taxon>
        <taxon>Endopterygota</taxon>
        <taxon>Hymenoptera</taxon>
        <taxon>Apocrita</taxon>
        <taxon>Proctotrupomorpha</taxon>
        <taxon>Chalcidoidea</taxon>
        <taxon>Aphelinidae</taxon>
        <taxon>Aphelininae</taxon>
        <taxon>Eretmocerus</taxon>
    </lineage>
</organism>
<protein>
    <submittedName>
        <fullName evidence="1">Uncharacterized protein</fullName>
    </submittedName>
</protein>
<keyword evidence="2" id="KW-1185">Reference proteome</keyword>
<proteinExistence type="predicted"/>
<dbReference type="EMBL" id="CM056741">
    <property type="protein sequence ID" value="KAJ8688266.1"/>
    <property type="molecule type" value="Genomic_DNA"/>
</dbReference>
<feature type="non-terminal residue" evidence="1">
    <location>
        <position position="161"/>
    </location>
</feature>
<dbReference type="Proteomes" id="UP001239111">
    <property type="component" value="Chromosome 1"/>
</dbReference>
<gene>
    <name evidence="1" type="ORF">QAD02_024061</name>
</gene>
<evidence type="ECO:0000313" key="2">
    <source>
        <dbReference type="Proteomes" id="UP001239111"/>
    </source>
</evidence>
<feature type="non-terminal residue" evidence="1">
    <location>
        <position position="1"/>
    </location>
</feature>
<evidence type="ECO:0000313" key="1">
    <source>
        <dbReference type="EMBL" id="KAJ8688266.1"/>
    </source>
</evidence>
<comment type="caution">
    <text evidence="1">The sequence shown here is derived from an EMBL/GenBank/DDBJ whole genome shotgun (WGS) entry which is preliminary data.</text>
</comment>